<reference evidence="2 3" key="1">
    <citation type="submission" date="2020-11" db="EMBL/GenBank/DDBJ databases">
        <title>Complete genome sequence unveiled secondary metabolic potentials in Streptomyces solisilvae HNM0141.</title>
        <authorList>
            <person name="Huang X."/>
        </authorList>
    </citation>
    <scope>NUCLEOTIDE SEQUENCE [LARGE SCALE GENOMIC DNA]</scope>
    <source>
        <strain evidence="2 3">HNM0141</strain>
    </source>
</reference>
<evidence type="ECO:0000256" key="1">
    <source>
        <dbReference type="SAM" id="MobiDB-lite"/>
    </source>
</evidence>
<dbReference type="EMBL" id="CP065050">
    <property type="protein sequence ID" value="QPI61253.1"/>
    <property type="molecule type" value="Genomic_DNA"/>
</dbReference>
<evidence type="ECO:0000313" key="2">
    <source>
        <dbReference type="EMBL" id="QPI61253.1"/>
    </source>
</evidence>
<dbReference type="Proteomes" id="UP000663421">
    <property type="component" value="Chromosome"/>
</dbReference>
<proteinExistence type="predicted"/>
<evidence type="ECO:0000313" key="3">
    <source>
        <dbReference type="Proteomes" id="UP000663421"/>
    </source>
</evidence>
<feature type="region of interest" description="Disordered" evidence="1">
    <location>
        <begin position="1"/>
        <end position="72"/>
    </location>
</feature>
<keyword evidence="3" id="KW-1185">Reference proteome</keyword>
<gene>
    <name evidence="2" type="ORF">I1A49_45725</name>
</gene>
<protein>
    <submittedName>
        <fullName evidence="2">Uncharacterized protein</fullName>
    </submittedName>
</protein>
<sequence>MLDKIPAVVGVVGPPRHRPDALLSDRGYDHDTSTGDCCDSAASARSSPNGAWNAALTCPTDDAGPEPYGLTR</sequence>
<name>A0ABX6WJF3_STRMQ</name>
<accession>A0ABX6WJF3</accession>
<organism evidence="2 3">
    <name type="scientific">Streptomyces malaysiensis</name>
    <dbReference type="NCBI Taxonomy" id="92644"/>
    <lineage>
        <taxon>Bacteria</taxon>
        <taxon>Bacillati</taxon>
        <taxon>Actinomycetota</taxon>
        <taxon>Actinomycetes</taxon>
        <taxon>Kitasatosporales</taxon>
        <taxon>Streptomycetaceae</taxon>
        <taxon>Streptomyces</taxon>
        <taxon>Streptomyces violaceusniger group</taxon>
    </lineage>
</organism>